<dbReference type="OrthoDB" id="9767470at2"/>
<sequence length="412" mass="46256">MHPLRKALHNELHSRPSIYFEGPAYVYHLAFIDPDDQCDGIISSLYEQTDALYDRSTPQGLIKLGTFALKWERHTEFFTLTLVAPKSDSETAGIWQPLPAVLRDIVAAHRDLIINADLIQVETEQSWAGDYAFYGFKDPAGSNVGGGDATVWSDFKLDQEGMNRILLVNRGLNAYRLGRMIRRLLEIETYRMMASLTLPVAQSISASLKEFDKELTGLSDSNAETASCDAKRLLNDIAALSARIVRCTARSRRRFSATEAYSKIVFERIGELREAHLGDCQRLGVFIERRFKPTVRYCAATDQRLQRLGHSVANLSELLQARVQVEVEAQNSEILHSLNSRANTQIKIQKAVEGLSLIAISYYLLSLFKLVLEGLHTIGLKIEPLTAATYMTPIALFILGFIALRIRQAKSH</sequence>
<proteinExistence type="predicted"/>
<keyword evidence="3" id="KW-1185">Reference proteome</keyword>
<comment type="caution">
    <text evidence="2">The sequence shown here is derived from an EMBL/GenBank/DDBJ whole genome shotgun (WGS) entry which is preliminary data.</text>
</comment>
<keyword evidence="1" id="KW-1133">Transmembrane helix</keyword>
<keyword evidence="1" id="KW-0812">Transmembrane</keyword>
<name>A0A418XJ13_9PSED</name>
<dbReference type="Pfam" id="PF11902">
    <property type="entry name" value="DUF3422"/>
    <property type="match status" value="1"/>
</dbReference>
<feature type="transmembrane region" description="Helical" evidence="1">
    <location>
        <begin position="384"/>
        <end position="404"/>
    </location>
</feature>
<keyword evidence="1" id="KW-0472">Membrane</keyword>
<evidence type="ECO:0000256" key="1">
    <source>
        <dbReference type="SAM" id="Phobius"/>
    </source>
</evidence>
<accession>A0A418XJ13</accession>
<dbReference type="AlphaFoldDB" id="A0A418XJ13"/>
<evidence type="ECO:0000313" key="2">
    <source>
        <dbReference type="EMBL" id="RJG12426.1"/>
    </source>
</evidence>
<reference evidence="2 3" key="1">
    <citation type="submission" date="2018-09" db="EMBL/GenBank/DDBJ databases">
        <authorList>
            <person name="Zhu H."/>
        </authorList>
    </citation>
    <scope>NUCLEOTIDE SEQUENCE [LARGE SCALE GENOMIC DNA]</scope>
    <source>
        <strain evidence="2 3">K1S02-6</strain>
    </source>
</reference>
<organism evidence="2 3">
    <name type="scientific">Pseudomonas cavernicola</name>
    <dbReference type="NCBI Taxonomy" id="2320866"/>
    <lineage>
        <taxon>Bacteria</taxon>
        <taxon>Pseudomonadati</taxon>
        <taxon>Pseudomonadota</taxon>
        <taxon>Gammaproteobacteria</taxon>
        <taxon>Pseudomonadales</taxon>
        <taxon>Pseudomonadaceae</taxon>
        <taxon>Pseudomonas</taxon>
    </lineage>
</organism>
<dbReference type="Proteomes" id="UP000284021">
    <property type="component" value="Unassembled WGS sequence"/>
</dbReference>
<protein>
    <submittedName>
        <fullName evidence="2">DUF3422 family protein</fullName>
    </submittedName>
</protein>
<evidence type="ECO:0000313" key="3">
    <source>
        <dbReference type="Proteomes" id="UP000284021"/>
    </source>
</evidence>
<dbReference type="InterPro" id="IPR021830">
    <property type="entry name" value="DUF3422"/>
</dbReference>
<dbReference type="EMBL" id="QYUR01000002">
    <property type="protein sequence ID" value="RJG12426.1"/>
    <property type="molecule type" value="Genomic_DNA"/>
</dbReference>
<gene>
    <name evidence="2" type="ORF">D3879_03810</name>
</gene>
<dbReference type="RefSeq" id="WP_119952755.1">
    <property type="nucleotide sequence ID" value="NZ_QYUR01000002.1"/>
</dbReference>